<evidence type="ECO:0000256" key="1">
    <source>
        <dbReference type="ARBA" id="ARBA00023002"/>
    </source>
</evidence>
<dbReference type="InterPro" id="IPR013149">
    <property type="entry name" value="ADH-like_C"/>
</dbReference>
<reference evidence="4 5" key="1">
    <citation type="submission" date="2019-10" db="EMBL/GenBank/DDBJ databases">
        <title>Alkalibaculum tamaniensis sp.nov., a new alkaliphilic acetogen, isolated on methoxylated aromatics from a mud volcano.</title>
        <authorList>
            <person name="Khomyakova M.A."/>
            <person name="Merkel A.Y."/>
            <person name="Bonch-Osmolovskaya E.A."/>
            <person name="Slobodkin A.I."/>
        </authorList>
    </citation>
    <scope>NUCLEOTIDE SEQUENCE [LARGE SCALE GENOMIC DNA]</scope>
    <source>
        <strain evidence="4 5">M08DMB</strain>
    </source>
</reference>
<dbReference type="PANTHER" id="PTHR43401:SF2">
    <property type="entry name" value="L-THREONINE 3-DEHYDROGENASE"/>
    <property type="match status" value="1"/>
</dbReference>
<protein>
    <submittedName>
        <fullName evidence="4">Zinc-binding dehydrogenase</fullName>
    </submittedName>
</protein>
<dbReference type="GO" id="GO:0016491">
    <property type="term" value="F:oxidoreductase activity"/>
    <property type="evidence" value="ECO:0007669"/>
    <property type="project" value="UniProtKB-KW"/>
</dbReference>
<dbReference type="Pfam" id="PF08240">
    <property type="entry name" value="ADH_N"/>
    <property type="match status" value="1"/>
</dbReference>
<dbReference type="RefSeq" id="WP_152803278.1">
    <property type="nucleotide sequence ID" value="NZ_WHNX01000009.1"/>
</dbReference>
<proteinExistence type="predicted"/>
<evidence type="ECO:0000259" key="3">
    <source>
        <dbReference type="Pfam" id="PF08240"/>
    </source>
</evidence>
<name>A0A6A7K813_9FIRM</name>
<feature type="domain" description="Alcohol dehydrogenase-like N-terminal" evidence="3">
    <location>
        <begin position="29"/>
        <end position="139"/>
    </location>
</feature>
<dbReference type="Pfam" id="PF00107">
    <property type="entry name" value="ADH_zinc_N"/>
    <property type="match status" value="1"/>
</dbReference>
<dbReference type="Gene3D" id="3.40.50.720">
    <property type="entry name" value="NAD(P)-binding Rossmann-like Domain"/>
    <property type="match status" value="1"/>
</dbReference>
<evidence type="ECO:0000259" key="2">
    <source>
        <dbReference type="Pfam" id="PF00107"/>
    </source>
</evidence>
<dbReference type="InterPro" id="IPR011032">
    <property type="entry name" value="GroES-like_sf"/>
</dbReference>
<keyword evidence="1" id="KW-0560">Oxidoreductase</keyword>
<accession>A0A6A7K813</accession>
<gene>
    <name evidence="4" type="ORF">GC105_07480</name>
</gene>
<dbReference type="InterPro" id="IPR050129">
    <property type="entry name" value="Zn_alcohol_dh"/>
</dbReference>
<evidence type="ECO:0000313" key="4">
    <source>
        <dbReference type="EMBL" id="MPW25628.1"/>
    </source>
</evidence>
<dbReference type="PANTHER" id="PTHR43401">
    <property type="entry name" value="L-THREONINE 3-DEHYDROGENASE"/>
    <property type="match status" value="1"/>
</dbReference>
<feature type="domain" description="Alcohol dehydrogenase-like C-terminal" evidence="2">
    <location>
        <begin position="182"/>
        <end position="310"/>
    </location>
</feature>
<dbReference type="InterPro" id="IPR013154">
    <property type="entry name" value="ADH-like_N"/>
</dbReference>
<organism evidence="4 5">
    <name type="scientific">Alkalibaculum sporogenes</name>
    <dbReference type="NCBI Taxonomy" id="2655001"/>
    <lineage>
        <taxon>Bacteria</taxon>
        <taxon>Bacillati</taxon>
        <taxon>Bacillota</taxon>
        <taxon>Clostridia</taxon>
        <taxon>Eubacteriales</taxon>
        <taxon>Eubacteriaceae</taxon>
        <taxon>Alkalibaculum</taxon>
    </lineage>
</organism>
<dbReference type="EMBL" id="WHNX01000009">
    <property type="protein sequence ID" value="MPW25628.1"/>
    <property type="molecule type" value="Genomic_DNA"/>
</dbReference>
<dbReference type="Gene3D" id="3.90.180.10">
    <property type="entry name" value="Medium-chain alcohol dehydrogenases, catalytic domain"/>
    <property type="match status" value="1"/>
</dbReference>
<sequence>MSEKMNVVAIIDEKKVEIASVTKPVAKGKKVLINIKACGLCTWEQRAFTRENNMPLPFVGGHEISGVIEEIGDKLDSIQFPIGQKVVARLINVCGKCYYCRNGVENLCVEMNNLEDNEMEIFGTGGLGQYLLVDASQIYIMSHDISFEHATFAEPLACVVNSIDQGKIKFGDDVVIIGGGVMGMMHVILSKLRGAYVIISEPDEARRKLALELGADIAINPLKEDTVQIIKDLTQGRGADVVFNTTPIGAVAQQALEMVGYLGRLVYYSSMHPDNPVEISPNWLHKSQAIITGAVSPSVNSFHQSVQLISKGIVNPEKLISKVYNFNDAQKAFEDAVKPETFRIIVIND</sequence>
<comment type="caution">
    <text evidence="4">The sequence shown here is derived from an EMBL/GenBank/DDBJ whole genome shotgun (WGS) entry which is preliminary data.</text>
</comment>
<keyword evidence="5" id="KW-1185">Reference proteome</keyword>
<dbReference type="SUPFAM" id="SSF51735">
    <property type="entry name" value="NAD(P)-binding Rossmann-fold domains"/>
    <property type="match status" value="1"/>
</dbReference>
<dbReference type="AlphaFoldDB" id="A0A6A7K813"/>
<dbReference type="Proteomes" id="UP000440004">
    <property type="component" value="Unassembled WGS sequence"/>
</dbReference>
<evidence type="ECO:0000313" key="5">
    <source>
        <dbReference type="Proteomes" id="UP000440004"/>
    </source>
</evidence>
<dbReference type="InterPro" id="IPR036291">
    <property type="entry name" value="NAD(P)-bd_dom_sf"/>
</dbReference>
<dbReference type="SUPFAM" id="SSF50129">
    <property type="entry name" value="GroES-like"/>
    <property type="match status" value="1"/>
</dbReference>